<dbReference type="GO" id="GO:0005975">
    <property type="term" value="P:carbohydrate metabolic process"/>
    <property type="evidence" value="ECO:0007669"/>
    <property type="project" value="InterPro"/>
</dbReference>
<feature type="active site" description="Proton donor" evidence="6">
    <location>
        <position position="244"/>
    </location>
</feature>
<keyword evidence="3 8" id="KW-0378">Hydrolase</keyword>
<evidence type="ECO:0000256" key="5">
    <source>
        <dbReference type="ARBA" id="ARBA00042202"/>
    </source>
</evidence>
<comment type="similarity">
    <text evidence="2 8">Belongs to the glycosyl hydrolase 43 family.</text>
</comment>
<dbReference type="SUPFAM" id="SSF75005">
    <property type="entry name" value="Arabinanase/levansucrase/invertase"/>
    <property type="match status" value="1"/>
</dbReference>
<evidence type="ECO:0000313" key="11">
    <source>
        <dbReference type="Proteomes" id="UP000247409"/>
    </source>
</evidence>
<dbReference type="OrthoDB" id="195678at2759"/>
<dbReference type="Pfam" id="PF04616">
    <property type="entry name" value="Glyco_hydro_43"/>
    <property type="match status" value="1"/>
</dbReference>
<evidence type="ECO:0000256" key="8">
    <source>
        <dbReference type="RuleBase" id="RU361187"/>
    </source>
</evidence>
<feature type="site" description="Important for catalytic activity, responsible for pKa modulation of the active site Glu and correct orientation of both the proton donor and substrate" evidence="7">
    <location>
        <position position="183"/>
    </location>
</feature>
<dbReference type="EMBL" id="NBIV01000020">
    <property type="protein sequence ID" value="PXF47729.1"/>
    <property type="molecule type" value="Genomic_DNA"/>
</dbReference>
<reference evidence="10 11" key="1">
    <citation type="journal article" date="2018" name="Mol. Biol. Evol.">
        <title>Analysis of the draft genome of the red seaweed Gracilariopsis chorda provides insights into genome size evolution in Rhodophyta.</title>
        <authorList>
            <person name="Lee J."/>
            <person name="Yang E.C."/>
            <person name="Graf L."/>
            <person name="Yang J.H."/>
            <person name="Qiu H."/>
            <person name="Zel Zion U."/>
            <person name="Chan C.X."/>
            <person name="Stephens T.G."/>
            <person name="Weber A.P.M."/>
            <person name="Boo G.H."/>
            <person name="Boo S.M."/>
            <person name="Kim K.M."/>
            <person name="Shin Y."/>
            <person name="Jung M."/>
            <person name="Lee S.J."/>
            <person name="Yim H.S."/>
            <person name="Lee J.H."/>
            <person name="Bhattacharya D."/>
            <person name="Yoon H.S."/>
        </authorList>
    </citation>
    <scope>NUCLEOTIDE SEQUENCE [LARGE SCALE GENOMIC DNA]</scope>
    <source>
        <strain evidence="10 11">SKKU-2015</strain>
        <tissue evidence="10">Whole body</tissue>
    </source>
</reference>
<protein>
    <recommendedName>
        <fullName evidence="5">Endo-1,5-alpha-L-arabinanase A</fullName>
    </recommendedName>
</protein>
<organism evidence="10 11">
    <name type="scientific">Gracilariopsis chorda</name>
    <dbReference type="NCBI Taxonomy" id="448386"/>
    <lineage>
        <taxon>Eukaryota</taxon>
        <taxon>Rhodophyta</taxon>
        <taxon>Florideophyceae</taxon>
        <taxon>Rhodymeniophycidae</taxon>
        <taxon>Gracilariales</taxon>
        <taxon>Gracilariaceae</taxon>
        <taxon>Gracilariopsis</taxon>
    </lineage>
</organism>
<sequence>MRFHHAKMSITLLLFTFLVTLAPHQVQAADESLRQHYDEMDIPIQSEDYVIHDPSRVITKGEKQMIAVTGKAQEDGYSCGLETWYRTNYSASWKPGQCLFKNKPHWIEDLFDYQDGAYWAPELVKPRVMFYSVADFSDRSSITCVGLARAKGPFPNKLTWTDSGRPTSCVDKEDFEEEVSAIDPTTLTDENGTVYLITGGGIIHGTELNKRYEPVSGEWFSPGFKSWTQLARGPKSDDGYGWVEAAYAHYRGGWYYLFVNWGGCCQGIDSTYNIRVGRSRNPLGPYEDKNGKDMLYGGGSLFLRSRKFMIGPGHTSIHKDPHGDVFCFHYYDKRREGAAWIAERRLRWAKSGWPVVGKVLSS</sequence>
<dbReference type="AlphaFoldDB" id="A0A2V3J054"/>
<dbReference type="InterPro" id="IPR023296">
    <property type="entry name" value="Glyco_hydro_beta-prop_sf"/>
</dbReference>
<dbReference type="InterPro" id="IPR050727">
    <property type="entry name" value="GH43_arabinanases"/>
</dbReference>
<comment type="pathway">
    <text evidence="1">Glycan metabolism; L-arabinan degradation.</text>
</comment>
<name>A0A2V3J054_9FLOR</name>
<dbReference type="Proteomes" id="UP000247409">
    <property type="component" value="Unassembled WGS sequence"/>
</dbReference>
<evidence type="ECO:0000256" key="9">
    <source>
        <dbReference type="SAM" id="SignalP"/>
    </source>
</evidence>
<keyword evidence="9" id="KW-0732">Signal</keyword>
<evidence type="ECO:0000256" key="6">
    <source>
        <dbReference type="PIRSR" id="PIRSR606710-1"/>
    </source>
</evidence>
<dbReference type="GO" id="GO:0004553">
    <property type="term" value="F:hydrolase activity, hydrolyzing O-glycosyl compounds"/>
    <property type="evidence" value="ECO:0007669"/>
    <property type="project" value="InterPro"/>
</dbReference>
<dbReference type="PANTHER" id="PTHR43301">
    <property type="entry name" value="ARABINAN ENDO-1,5-ALPHA-L-ARABINOSIDASE"/>
    <property type="match status" value="1"/>
</dbReference>
<evidence type="ECO:0000313" key="10">
    <source>
        <dbReference type="EMBL" id="PXF47729.1"/>
    </source>
</evidence>
<evidence type="ECO:0000256" key="2">
    <source>
        <dbReference type="ARBA" id="ARBA00009865"/>
    </source>
</evidence>
<evidence type="ECO:0000256" key="1">
    <source>
        <dbReference type="ARBA" id="ARBA00004834"/>
    </source>
</evidence>
<feature type="chain" id="PRO_5016161989" description="Endo-1,5-alpha-L-arabinanase A" evidence="9">
    <location>
        <begin position="29"/>
        <end position="362"/>
    </location>
</feature>
<feature type="signal peptide" evidence="9">
    <location>
        <begin position="1"/>
        <end position="28"/>
    </location>
</feature>
<accession>A0A2V3J054</accession>
<dbReference type="STRING" id="448386.A0A2V3J054"/>
<evidence type="ECO:0000256" key="7">
    <source>
        <dbReference type="PIRSR" id="PIRSR606710-2"/>
    </source>
</evidence>
<dbReference type="Gene3D" id="2.115.10.20">
    <property type="entry name" value="Glycosyl hydrolase domain, family 43"/>
    <property type="match status" value="1"/>
</dbReference>
<proteinExistence type="inferred from homology"/>
<comment type="caution">
    <text evidence="10">The sequence shown here is derived from an EMBL/GenBank/DDBJ whole genome shotgun (WGS) entry which is preliminary data.</text>
</comment>
<evidence type="ECO:0000256" key="4">
    <source>
        <dbReference type="ARBA" id="ARBA00023295"/>
    </source>
</evidence>
<dbReference type="PANTHER" id="PTHR43301:SF3">
    <property type="entry name" value="ARABINAN ENDO-1,5-ALPHA-L-ARABINOSIDASE A-RELATED"/>
    <property type="match status" value="1"/>
</dbReference>
<gene>
    <name evidence="10" type="ORF">BWQ96_02411</name>
</gene>
<feature type="active site" description="Proton acceptor" evidence="6">
    <location>
        <position position="53"/>
    </location>
</feature>
<dbReference type="InterPro" id="IPR006710">
    <property type="entry name" value="Glyco_hydro_43"/>
</dbReference>
<keyword evidence="4 8" id="KW-0326">Glycosidase</keyword>
<evidence type="ECO:0000256" key="3">
    <source>
        <dbReference type="ARBA" id="ARBA00022801"/>
    </source>
</evidence>
<keyword evidence="11" id="KW-1185">Reference proteome</keyword>